<feature type="region of interest" description="Disordered" evidence="1">
    <location>
        <begin position="356"/>
        <end position="377"/>
    </location>
</feature>
<dbReference type="EMBL" id="KN833983">
    <property type="protein sequence ID" value="KIK13645.1"/>
    <property type="molecule type" value="Genomic_DNA"/>
</dbReference>
<evidence type="ECO:0000256" key="1">
    <source>
        <dbReference type="SAM" id="MobiDB-lite"/>
    </source>
</evidence>
<dbReference type="AlphaFoldDB" id="A0A0C9XMN3"/>
<evidence type="ECO:0000313" key="2">
    <source>
        <dbReference type="EMBL" id="KIK13645.1"/>
    </source>
</evidence>
<dbReference type="Proteomes" id="UP000054018">
    <property type="component" value="Unassembled WGS sequence"/>
</dbReference>
<feature type="compositionally biased region" description="Basic and acidic residues" evidence="1">
    <location>
        <begin position="306"/>
        <end position="315"/>
    </location>
</feature>
<name>A0A0C9XMN3_9AGAM</name>
<reference evidence="2 3" key="1">
    <citation type="submission" date="2014-04" db="EMBL/GenBank/DDBJ databases">
        <authorList>
            <consortium name="DOE Joint Genome Institute"/>
            <person name="Kuo A."/>
            <person name="Kohler A."/>
            <person name="Costa M.D."/>
            <person name="Nagy L.G."/>
            <person name="Floudas D."/>
            <person name="Copeland A."/>
            <person name="Barry K.W."/>
            <person name="Cichocki N."/>
            <person name="Veneault-Fourrey C."/>
            <person name="LaButti K."/>
            <person name="Lindquist E.A."/>
            <person name="Lipzen A."/>
            <person name="Lundell T."/>
            <person name="Morin E."/>
            <person name="Murat C."/>
            <person name="Sun H."/>
            <person name="Tunlid A."/>
            <person name="Henrissat B."/>
            <person name="Grigoriev I.V."/>
            <person name="Hibbett D.S."/>
            <person name="Martin F."/>
            <person name="Nordberg H.P."/>
            <person name="Cantor M.N."/>
            <person name="Hua S.X."/>
        </authorList>
    </citation>
    <scope>NUCLEOTIDE SEQUENCE [LARGE SCALE GENOMIC DNA]</scope>
    <source>
        <strain evidence="2 3">441</strain>
    </source>
</reference>
<feature type="region of interest" description="Disordered" evidence="1">
    <location>
        <begin position="117"/>
        <end position="140"/>
    </location>
</feature>
<organism evidence="2 3">
    <name type="scientific">Pisolithus microcarpus 441</name>
    <dbReference type="NCBI Taxonomy" id="765257"/>
    <lineage>
        <taxon>Eukaryota</taxon>
        <taxon>Fungi</taxon>
        <taxon>Dikarya</taxon>
        <taxon>Basidiomycota</taxon>
        <taxon>Agaricomycotina</taxon>
        <taxon>Agaricomycetes</taxon>
        <taxon>Agaricomycetidae</taxon>
        <taxon>Boletales</taxon>
        <taxon>Sclerodermatineae</taxon>
        <taxon>Pisolithaceae</taxon>
        <taxon>Pisolithus</taxon>
    </lineage>
</organism>
<dbReference type="OrthoDB" id="2609426at2759"/>
<accession>A0A0C9XMN3</accession>
<feature type="region of interest" description="Disordered" evidence="1">
    <location>
        <begin position="306"/>
        <end position="326"/>
    </location>
</feature>
<sequence>MSQLTNLQRIMSKEDLPSASISLAETKLVALVIAHAILNPYVTEWDIDRCAEPMPHAVDKTKYFQHPQWGHISDPATVLDIHGRVMVWYLLGILPPQRVEHLNRIHLPLKGSLVKHSKRKNESSKKFGHRHVPELDGSEEDPLADAMFGHGRLMNSPATFQQGHVRLLDRVYESSNLKIPAVQEWLHDISYAEEFWNSISGLVLPDLARVGRDAIAAKEDWVVTQPLSGTPRPSIYVSIDVIVNQETPAHLDKVSVPSLLVPSLLKKYKTSNKCLEDMNQAYDQLTAVLDPNKVAQWELDALKAETDHGEGDKGEGGWLSQEASEPSKNWVLKGEQTLTDYLLTDPVEEELNEEKKDAEITLDDDGNPEVPPWTGQKPNIQQNLARTVFQAAYGVFFTDMSVSSS</sequence>
<proteinExistence type="predicted"/>
<protein>
    <submittedName>
        <fullName evidence="2">Uncharacterized protein</fullName>
    </submittedName>
</protein>
<dbReference type="HOGENOM" id="CLU_679906_0_0_1"/>
<keyword evidence="3" id="KW-1185">Reference proteome</keyword>
<evidence type="ECO:0000313" key="3">
    <source>
        <dbReference type="Proteomes" id="UP000054018"/>
    </source>
</evidence>
<gene>
    <name evidence="2" type="ORF">PISMIDRAFT_17847</name>
</gene>
<reference evidence="3" key="2">
    <citation type="submission" date="2015-01" db="EMBL/GenBank/DDBJ databases">
        <title>Evolutionary Origins and Diversification of the Mycorrhizal Mutualists.</title>
        <authorList>
            <consortium name="DOE Joint Genome Institute"/>
            <consortium name="Mycorrhizal Genomics Consortium"/>
            <person name="Kohler A."/>
            <person name="Kuo A."/>
            <person name="Nagy L.G."/>
            <person name="Floudas D."/>
            <person name="Copeland A."/>
            <person name="Barry K.W."/>
            <person name="Cichocki N."/>
            <person name="Veneault-Fourrey C."/>
            <person name="LaButti K."/>
            <person name="Lindquist E.A."/>
            <person name="Lipzen A."/>
            <person name="Lundell T."/>
            <person name="Morin E."/>
            <person name="Murat C."/>
            <person name="Riley R."/>
            <person name="Ohm R."/>
            <person name="Sun H."/>
            <person name="Tunlid A."/>
            <person name="Henrissat B."/>
            <person name="Grigoriev I.V."/>
            <person name="Hibbett D.S."/>
            <person name="Martin F."/>
        </authorList>
    </citation>
    <scope>NUCLEOTIDE SEQUENCE [LARGE SCALE GENOMIC DNA]</scope>
    <source>
        <strain evidence="3">441</strain>
    </source>
</reference>